<feature type="transmembrane region" description="Helical" evidence="1">
    <location>
        <begin position="462"/>
        <end position="485"/>
    </location>
</feature>
<dbReference type="Proteomes" id="UP000244855">
    <property type="component" value="Unassembled WGS sequence"/>
</dbReference>
<evidence type="ECO:0000313" key="3">
    <source>
        <dbReference type="EMBL" id="PVI04315.1"/>
    </source>
</evidence>
<dbReference type="InterPro" id="IPR015590">
    <property type="entry name" value="Aldehyde_DH_dom"/>
</dbReference>
<dbReference type="EMBL" id="KZ805322">
    <property type="protein sequence ID" value="PVI04315.1"/>
    <property type="molecule type" value="Genomic_DNA"/>
</dbReference>
<keyword evidence="1" id="KW-0472">Membrane</keyword>
<dbReference type="InterPro" id="IPR016161">
    <property type="entry name" value="Ald_DH/histidinol_DH"/>
</dbReference>
<accession>A0A2V1E4M7</accession>
<name>A0A2V1E4M7_9PLEO</name>
<proteinExistence type="predicted"/>
<reference evidence="3 4" key="1">
    <citation type="journal article" date="2018" name="Sci. Rep.">
        <title>Comparative genomics provides insights into the lifestyle and reveals functional heterogeneity of dark septate endophytic fungi.</title>
        <authorList>
            <person name="Knapp D.G."/>
            <person name="Nemeth J.B."/>
            <person name="Barry K."/>
            <person name="Hainaut M."/>
            <person name="Henrissat B."/>
            <person name="Johnson J."/>
            <person name="Kuo A."/>
            <person name="Lim J.H.P."/>
            <person name="Lipzen A."/>
            <person name="Nolan M."/>
            <person name="Ohm R.A."/>
            <person name="Tamas L."/>
            <person name="Grigoriev I.V."/>
            <person name="Spatafora J.W."/>
            <person name="Nagy L.G."/>
            <person name="Kovacs G.M."/>
        </authorList>
    </citation>
    <scope>NUCLEOTIDE SEQUENCE [LARGE SCALE GENOMIC DNA]</scope>
    <source>
        <strain evidence="3 4">DSE2036</strain>
    </source>
</reference>
<dbReference type="InterPro" id="IPR016162">
    <property type="entry name" value="Ald_DH_N"/>
</dbReference>
<dbReference type="Gene3D" id="3.40.309.10">
    <property type="entry name" value="Aldehyde Dehydrogenase, Chain A, domain 2"/>
    <property type="match status" value="1"/>
</dbReference>
<keyword evidence="1" id="KW-1133">Transmembrane helix</keyword>
<dbReference type="GO" id="GO:0016620">
    <property type="term" value="F:oxidoreductase activity, acting on the aldehyde or oxo group of donors, NAD or NADP as acceptor"/>
    <property type="evidence" value="ECO:0007669"/>
    <property type="project" value="InterPro"/>
</dbReference>
<dbReference type="AlphaFoldDB" id="A0A2V1E4M7"/>
<protein>
    <submittedName>
        <fullName evidence="3">ALDH-like protein</fullName>
    </submittedName>
</protein>
<organism evidence="3 4">
    <name type="scientific">Periconia macrospinosa</name>
    <dbReference type="NCBI Taxonomy" id="97972"/>
    <lineage>
        <taxon>Eukaryota</taxon>
        <taxon>Fungi</taxon>
        <taxon>Dikarya</taxon>
        <taxon>Ascomycota</taxon>
        <taxon>Pezizomycotina</taxon>
        <taxon>Dothideomycetes</taxon>
        <taxon>Pleosporomycetidae</taxon>
        <taxon>Pleosporales</taxon>
        <taxon>Massarineae</taxon>
        <taxon>Periconiaceae</taxon>
        <taxon>Periconia</taxon>
    </lineage>
</organism>
<evidence type="ECO:0000256" key="1">
    <source>
        <dbReference type="SAM" id="Phobius"/>
    </source>
</evidence>
<dbReference type="OrthoDB" id="5596991at2759"/>
<dbReference type="Pfam" id="PF00171">
    <property type="entry name" value="Aldedh"/>
    <property type="match status" value="1"/>
</dbReference>
<evidence type="ECO:0000259" key="2">
    <source>
        <dbReference type="Pfam" id="PF00171"/>
    </source>
</evidence>
<keyword evidence="4" id="KW-1185">Reference proteome</keyword>
<feature type="domain" description="Aldehyde dehydrogenase" evidence="2">
    <location>
        <begin position="29"/>
        <end position="170"/>
    </location>
</feature>
<dbReference type="PANTHER" id="PTHR43111">
    <property type="entry name" value="ALDEHYDE DEHYDROGENASE B-RELATED"/>
    <property type="match status" value="1"/>
</dbReference>
<dbReference type="SUPFAM" id="SSF53720">
    <property type="entry name" value="ALDH-like"/>
    <property type="match status" value="1"/>
</dbReference>
<dbReference type="STRING" id="97972.A0A2V1E4M7"/>
<dbReference type="PANTHER" id="PTHR43111:SF1">
    <property type="entry name" value="ALDEHYDE DEHYDROGENASE B-RELATED"/>
    <property type="match status" value="1"/>
</dbReference>
<gene>
    <name evidence="3" type="ORF">DM02DRAFT_669139</name>
</gene>
<evidence type="ECO:0000313" key="4">
    <source>
        <dbReference type="Proteomes" id="UP000244855"/>
    </source>
</evidence>
<sequence>MAPSTTPDAAVEILLGTSRTTRCHNSLFRQQQLKFLHDVLRNNVQDIREAIKRDTGAIDAEVTTEIAVVLNVVKEHYAGIDPKKELDEEYKVKKREDAGGRKVPWGVVYIEPELRHTPFFSIVVPLCVAVAAGNCVVLKLETTSQSLPGLLRTFLTQALESDTFQIVTSSPSPSATIQCFTVLQNDKETPKPTYSQLVSSSGRVIAVVDRTADLSTAASHLVTARFAYGGASPYAPDLILVNEFAKREFLEHVLKHAMRFLFPTSNNTSPPSSSSHNKPAKAIQASLAALEQDPNWTLSLVSQGQNGAAIGELTCSSQTIVPLPPKVDTPLFCIHAITSLDHAVDLVSSDSDEQLLAAYHFAAPAHTKYLSQFIKADISFANYVSSSLLLGPAAPVGHQINQLSRYTKDQFVRSSPVYVASSATSPGTSSKEAEALLSDAIKEIKPKKRAEWMSLGFFEQGILLGLGTYGIPILTCLAASVYFGVRVGVRKWSA</sequence>
<dbReference type="Gene3D" id="3.40.605.10">
    <property type="entry name" value="Aldehyde Dehydrogenase, Chain A, domain 1"/>
    <property type="match status" value="1"/>
</dbReference>
<keyword evidence="1" id="KW-0812">Transmembrane</keyword>
<dbReference type="InterPro" id="IPR016163">
    <property type="entry name" value="Ald_DH_C"/>
</dbReference>